<evidence type="ECO:0000256" key="1">
    <source>
        <dbReference type="SAM" id="MobiDB-lite"/>
    </source>
</evidence>
<feature type="compositionally biased region" description="Polar residues" evidence="1">
    <location>
        <begin position="71"/>
        <end position="94"/>
    </location>
</feature>
<dbReference type="AlphaFoldDB" id="A0A0N4ZCZ8"/>
<dbReference type="WBParaSite" id="PTRK_0000542300.1">
    <property type="protein sequence ID" value="PTRK_0000542300.1"/>
    <property type="gene ID" value="PTRK_0000542300"/>
</dbReference>
<protein>
    <submittedName>
        <fullName evidence="3">Uncharacterized protein</fullName>
    </submittedName>
</protein>
<name>A0A0N4ZCZ8_PARTI</name>
<keyword evidence="2" id="KW-1185">Reference proteome</keyword>
<dbReference type="Proteomes" id="UP000038045">
    <property type="component" value="Unplaced"/>
</dbReference>
<organism evidence="2 3">
    <name type="scientific">Parastrongyloides trichosuri</name>
    <name type="common">Possum-specific nematode worm</name>
    <dbReference type="NCBI Taxonomy" id="131310"/>
    <lineage>
        <taxon>Eukaryota</taxon>
        <taxon>Metazoa</taxon>
        <taxon>Ecdysozoa</taxon>
        <taxon>Nematoda</taxon>
        <taxon>Chromadorea</taxon>
        <taxon>Rhabditida</taxon>
        <taxon>Tylenchina</taxon>
        <taxon>Panagrolaimomorpha</taxon>
        <taxon>Strongyloidoidea</taxon>
        <taxon>Strongyloididae</taxon>
        <taxon>Parastrongyloides</taxon>
    </lineage>
</organism>
<sequence length="259" mass="29906">MKSPEANKKNKTPNLQSSSKKIMKEKNVRGSSTKKPKSTIEDTKNNRKNLNNLRKTITKRKTIVGKPSLLLDSTPSRTENGRSNQITSSSSLDCDTNKRRESSIENSFFNNNSVVIDKHSDHISISHRQATKTYIDNKKKGKQRVRSSTPVVSKLKKRSSSPRSEFSRVRGRPPSVGRSIPRLSERKITKVREGRVLKKNQTKGNKPIFDKDVKLLNMFRLPEKLFEDIKKINKLQEASGRRYPLRERKRVERFNPFNY</sequence>
<evidence type="ECO:0000313" key="3">
    <source>
        <dbReference type="WBParaSite" id="PTRK_0000542300.1"/>
    </source>
</evidence>
<feature type="region of interest" description="Disordered" evidence="1">
    <location>
        <begin position="1"/>
        <end position="98"/>
    </location>
</feature>
<proteinExistence type="predicted"/>
<feature type="region of interest" description="Disordered" evidence="1">
    <location>
        <begin position="134"/>
        <end position="179"/>
    </location>
</feature>
<evidence type="ECO:0000313" key="2">
    <source>
        <dbReference type="Proteomes" id="UP000038045"/>
    </source>
</evidence>
<accession>A0A0N4ZCZ8</accession>
<reference evidence="3" key="1">
    <citation type="submission" date="2017-02" db="UniProtKB">
        <authorList>
            <consortium name="WormBaseParasite"/>
        </authorList>
    </citation>
    <scope>IDENTIFICATION</scope>
</reference>